<sequence>MAIEKEIKLALPAGQADAARRFFETLTGEPGRDVTLANVYYDTPDLALARSKSAVRVRRTPHGWLQTFKTVGSAEGGLHRRHEWELPVAGDALEIDALVAACDVPEAAAALNNAAGALHALFRTDFSRTLWRVAIGGATVEAAVDLGEIVVQAEHETRREPIGEIELELIDGPEAALSTLAAELQQALPGLAPENISKAQRGYRLRAQ</sequence>
<dbReference type="GO" id="GO:0046872">
    <property type="term" value="F:metal ion binding"/>
    <property type="evidence" value="ECO:0007669"/>
    <property type="project" value="TreeGrafter"/>
</dbReference>
<dbReference type="SMART" id="SM01118">
    <property type="entry name" value="CYTH"/>
    <property type="match status" value="1"/>
</dbReference>
<comment type="caution">
    <text evidence="2">The sequence shown here is derived from an EMBL/GenBank/DDBJ whole genome shotgun (WGS) entry which is preliminary data.</text>
</comment>
<dbReference type="SUPFAM" id="SSF55154">
    <property type="entry name" value="CYTH-like phosphatases"/>
    <property type="match status" value="1"/>
</dbReference>
<dbReference type="InterPro" id="IPR023577">
    <property type="entry name" value="CYTH_domain"/>
</dbReference>
<protein>
    <submittedName>
        <fullName evidence="2">Adenylate cyclase</fullName>
    </submittedName>
</protein>
<dbReference type="PROSITE" id="PS51707">
    <property type="entry name" value="CYTH"/>
    <property type="match status" value="1"/>
</dbReference>
<dbReference type="InterPro" id="IPR039013">
    <property type="entry name" value="YgiF"/>
</dbReference>
<dbReference type="InterPro" id="IPR033469">
    <property type="entry name" value="CYTH-like_dom_sf"/>
</dbReference>
<dbReference type="OrthoDB" id="3034217at2"/>
<organism evidence="2">
    <name type="scientific">Burkholderia cenocepacia</name>
    <dbReference type="NCBI Taxonomy" id="95486"/>
    <lineage>
        <taxon>Bacteria</taxon>
        <taxon>Pseudomonadati</taxon>
        <taxon>Pseudomonadota</taxon>
        <taxon>Betaproteobacteria</taxon>
        <taxon>Burkholderiales</taxon>
        <taxon>Burkholderiaceae</taxon>
        <taxon>Burkholderia</taxon>
        <taxon>Burkholderia cepacia complex</taxon>
    </lineage>
</organism>
<dbReference type="PANTHER" id="PTHR39569:SF1">
    <property type="entry name" value="INORGANIC TRIPHOSPHATASE"/>
    <property type="match status" value="1"/>
</dbReference>
<feature type="domain" description="CYTH" evidence="1">
    <location>
        <begin position="2"/>
        <end position="208"/>
    </location>
</feature>
<name>A0A071MSU6_9BURK</name>
<reference evidence="2" key="1">
    <citation type="submission" date="2014-04" db="EMBL/GenBank/DDBJ databases">
        <title>In planta biocontrol of soil-borne Fusarium wilt of banana through a plant endophytic bacterium, Burkholderia cenocepacia 869T2.</title>
        <authorList>
            <person name="Ho Y.-N."/>
            <person name="Chiang H.-M."/>
            <person name="Chao C.-P."/>
            <person name="Su C.-C."/>
            <person name="Hsu H.-F."/>
            <person name="Guo C.-T."/>
            <person name="Hsieh J.-L."/>
            <person name="Huang C.-C."/>
        </authorList>
    </citation>
    <scope>NUCLEOTIDE SEQUENCE [LARGE SCALE GENOMIC DNA]</scope>
    <source>
        <strain evidence="2">869T2</strain>
    </source>
</reference>
<accession>A0A071MSU6</accession>
<proteinExistence type="predicted"/>
<evidence type="ECO:0000313" key="2">
    <source>
        <dbReference type="EMBL" id="KEA59581.1"/>
    </source>
</evidence>
<gene>
    <name evidence="2" type="ORF">DT99_10675</name>
</gene>
<dbReference type="GO" id="GO:0050355">
    <property type="term" value="F:inorganic triphosphate phosphatase activity"/>
    <property type="evidence" value="ECO:0007669"/>
    <property type="project" value="InterPro"/>
</dbReference>
<dbReference type="Pfam" id="PF01928">
    <property type="entry name" value="CYTH"/>
    <property type="match status" value="1"/>
</dbReference>
<dbReference type="AlphaFoldDB" id="A0A071MSU6"/>
<dbReference type="PANTHER" id="PTHR39569">
    <property type="entry name" value="INORGANIC TRIPHOSPHATASE"/>
    <property type="match status" value="1"/>
</dbReference>
<dbReference type="EMBL" id="JJOA01000009">
    <property type="protein sequence ID" value="KEA59581.1"/>
    <property type="molecule type" value="Genomic_DNA"/>
</dbReference>
<evidence type="ECO:0000259" key="1">
    <source>
        <dbReference type="PROSITE" id="PS51707"/>
    </source>
</evidence>
<dbReference type="CDD" id="cd07756">
    <property type="entry name" value="CYTH-like_Pase_CHAD"/>
    <property type="match status" value="1"/>
</dbReference>
<dbReference type="Gene3D" id="2.40.320.10">
    <property type="entry name" value="Hypothetical Protein Pfu-838710-001"/>
    <property type="match status" value="1"/>
</dbReference>